<reference evidence="14" key="1">
    <citation type="submission" date="2016-04" db="UniProtKB">
        <authorList>
            <consortium name="WormBaseParasite"/>
        </authorList>
    </citation>
    <scope>IDENTIFICATION</scope>
</reference>
<sequence>MLSIFRYVVAVSSDVKAVLKIDADISWKIRHLIQFINYAVSPQKAVFYCHRNVHGKPARSSKVGYKWVVDEKEYPGDDYPTFCLGWCYIATVPALDYILYNVPSKRFFWLEDVFITGILNCEKGASIVNMGTKRFFRNKTPLSSFEDANSVNHVLAEEASVTVTFPLTIFFPLLAICAQKKSRRVAKSLKQNFVPAANRTVGMDSGSVSSPNQNETKIKTPAKGRTETPKPEPEAPPAVDPNIQLLALAEQQQQETPKPEPEAPPAVDPNIQLLALAEQQQQDSGGGYEDFGPPPEEVQPRKRITFRKLGTALLPEKKKAKAAEKKRSHDQVVVYKGHKKKKAGGAVDATQEDATVGDA</sequence>
<evidence type="ECO:0000256" key="10">
    <source>
        <dbReference type="RuleBase" id="RU363063"/>
    </source>
</evidence>
<evidence type="ECO:0000256" key="1">
    <source>
        <dbReference type="ARBA" id="ARBA00004323"/>
    </source>
</evidence>
<keyword evidence="13" id="KW-1185">Reference proteome</keyword>
<gene>
    <name evidence="12" type="ORF">NBR_LOCUS14575</name>
</gene>
<name>A0A158R1W7_NIPBR</name>
<keyword evidence="6" id="KW-0735">Signal-anchor</keyword>
<evidence type="ECO:0000256" key="6">
    <source>
        <dbReference type="ARBA" id="ARBA00022968"/>
    </source>
</evidence>
<comment type="similarity">
    <text evidence="2 10">Belongs to the glycosyltransferase 31 family.</text>
</comment>
<feature type="region of interest" description="Disordered" evidence="11">
    <location>
        <begin position="317"/>
        <end position="359"/>
    </location>
</feature>
<feature type="region of interest" description="Disordered" evidence="11">
    <location>
        <begin position="280"/>
        <end position="302"/>
    </location>
</feature>
<feature type="region of interest" description="Disordered" evidence="11">
    <location>
        <begin position="200"/>
        <end position="239"/>
    </location>
</feature>
<feature type="compositionally biased region" description="Basic and acidic residues" evidence="11">
    <location>
        <begin position="224"/>
        <end position="233"/>
    </location>
</feature>
<reference evidence="12 13" key="2">
    <citation type="submission" date="2018-11" db="EMBL/GenBank/DDBJ databases">
        <authorList>
            <consortium name="Pathogen Informatics"/>
        </authorList>
    </citation>
    <scope>NUCLEOTIDE SEQUENCE [LARGE SCALE GENOMIC DNA]</scope>
</reference>
<keyword evidence="4" id="KW-0808">Transferase</keyword>
<evidence type="ECO:0000256" key="5">
    <source>
        <dbReference type="ARBA" id="ARBA00022692"/>
    </source>
</evidence>
<keyword evidence="3 10" id="KW-0328">Glycosyltransferase</keyword>
<dbReference type="GO" id="GO:0016758">
    <property type="term" value="F:hexosyltransferase activity"/>
    <property type="evidence" value="ECO:0007669"/>
    <property type="project" value="InterPro"/>
</dbReference>
<dbReference type="GO" id="GO:0000139">
    <property type="term" value="C:Golgi membrane"/>
    <property type="evidence" value="ECO:0007669"/>
    <property type="project" value="UniProtKB-SubCell"/>
</dbReference>
<dbReference type="STRING" id="27835.A0A158R1W7"/>
<evidence type="ECO:0000256" key="7">
    <source>
        <dbReference type="ARBA" id="ARBA00022989"/>
    </source>
</evidence>
<evidence type="ECO:0000256" key="11">
    <source>
        <dbReference type="SAM" id="MobiDB-lite"/>
    </source>
</evidence>
<dbReference type="PANTHER" id="PTHR11214:SF391">
    <property type="entry name" value="BETA-1,3-GALACTOSYLTRANSFERASE BRE-2-RELATED"/>
    <property type="match status" value="1"/>
</dbReference>
<dbReference type="InterPro" id="IPR002659">
    <property type="entry name" value="Glyco_trans_31"/>
</dbReference>
<evidence type="ECO:0000313" key="14">
    <source>
        <dbReference type="WBParaSite" id="NBR_0001457401-mRNA-1"/>
    </source>
</evidence>
<comment type="subcellular location">
    <subcellularLocation>
        <location evidence="1 10">Golgi apparatus membrane</location>
        <topology evidence="1 10">Single-pass type II membrane protein</topology>
    </subcellularLocation>
</comment>
<evidence type="ECO:0000256" key="8">
    <source>
        <dbReference type="ARBA" id="ARBA00023034"/>
    </source>
</evidence>
<dbReference type="AlphaFoldDB" id="A0A158R1W7"/>
<evidence type="ECO:0000256" key="3">
    <source>
        <dbReference type="ARBA" id="ARBA00022676"/>
    </source>
</evidence>
<dbReference type="EC" id="2.4.1.-" evidence="10"/>
<keyword evidence="8 10" id="KW-0333">Golgi apparatus</keyword>
<evidence type="ECO:0000313" key="12">
    <source>
        <dbReference type="EMBL" id="VDL78164.1"/>
    </source>
</evidence>
<evidence type="ECO:0000313" key="13">
    <source>
        <dbReference type="Proteomes" id="UP000271162"/>
    </source>
</evidence>
<dbReference type="Pfam" id="PF01762">
    <property type="entry name" value="Galactosyl_T"/>
    <property type="match status" value="1"/>
</dbReference>
<feature type="compositionally biased region" description="Polar residues" evidence="11">
    <location>
        <begin position="206"/>
        <end position="215"/>
    </location>
</feature>
<evidence type="ECO:0000256" key="9">
    <source>
        <dbReference type="ARBA" id="ARBA00023136"/>
    </source>
</evidence>
<feature type="compositionally biased region" description="Basic and acidic residues" evidence="11">
    <location>
        <begin position="317"/>
        <end position="330"/>
    </location>
</feature>
<protein>
    <recommendedName>
        <fullName evidence="10">Hexosyltransferase</fullName>
        <ecNumber evidence="10">2.4.1.-</ecNumber>
    </recommendedName>
</protein>
<dbReference type="EMBL" id="UYSL01021412">
    <property type="protein sequence ID" value="VDL78164.1"/>
    <property type="molecule type" value="Genomic_DNA"/>
</dbReference>
<dbReference type="WBParaSite" id="NBR_0001457401-mRNA-1">
    <property type="protein sequence ID" value="NBR_0001457401-mRNA-1"/>
    <property type="gene ID" value="NBR_0001457401"/>
</dbReference>
<dbReference type="GO" id="GO:0006493">
    <property type="term" value="P:protein O-linked glycosylation"/>
    <property type="evidence" value="ECO:0007669"/>
    <property type="project" value="TreeGrafter"/>
</dbReference>
<accession>A0A158R1W7</accession>
<dbReference type="PANTHER" id="PTHR11214">
    <property type="entry name" value="BETA-1,3-N-ACETYLGLUCOSAMINYLTRANSFERASE"/>
    <property type="match status" value="1"/>
</dbReference>
<organism evidence="14">
    <name type="scientific">Nippostrongylus brasiliensis</name>
    <name type="common">Rat hookworm</name>
    <dbReference type="NCBI Taxonomy" id="27835"/>
    <lineage>
        <taxon>Eukaryota</taxon>
        <taxon>Metazoa</taxon>
        <taxon>Ecdysozoa</taxon>
        <taxon>Nematoda</taxon>
        <taxon>Chromadorea</taxon>
        <taxon>Rhabditida</taxon>
        <taxon>Rhabditina</taxon>
        <taxon>Rhabditomorpha</taxon>
        <taxon>Strongyloidea</taxon>
        <taxon>Heligmosomidae</taxon>
        <taxon>Nippostrongylus</taxon>
    </lineage>
</organism>
<keyword evidence="7" id="KW-1133">Transmembrane helix</keyword>
<keyword evidence="9" id="KW-0472">Membrane</keyword>
<evidence type="ECO:0000256" key="2">
    <source>
        <dbReference type="ARBA" id="ARBA00008661"/>
    </source>
</evidence>
<keyword evidence="5" id="KW-0812">Transmembrane</keyword>
<proteinExistence type="inferred from homology"/>
<dbReference type="Proteomes" id="UP000271162">
    <property type="component" value="Unassembled WGS sequence"/>
</dbReference>
<evidence type="ECO:0000256" key="4">
    <source>
        <dbReference type="ARBA" id="ARBA00022679"/>
    </source>
</evidence>